<keyword evidence="8" id="KW-0175">Coiled coil</keyword>
<comment type="similarity">
    <text evidence="1">Belongs to the prefoldin subunit alpha family.</text>
</comment>
<reference evidence="9 10" key="1">
    <citation type="submission" date="2020-06" db="EMBL/GenBank/DDBJ databases">
        <title>Methanolobus halotolerans sp. nov., isolated from a saline lake Tus in Siberia.</title>
        <authorList>
            <person name="Shen Y."/>
            <person name="Chen S.-C."/>
            <person name="Lai M.-C."/>
            <person name="Huang H.-H."/>
            <person name="Chiu H.-H."/>
            <person name="Tang S.-L."/>
            <person name="Rogozin D.Y."/>
            <person name="Degermendzhy A.G."/>
        </authorList>
    </citation>
    <scope>NUCLEOTIDE SEQUENCE [LARGE SCALE GENOMIC DNA]</scope>
    <source>
        <strain evidence="9 10">DSM 21339</strain>
    </source>
</reference>
<evidence type="ECO:0000256" key="2">
    <source>
        <dbReference type="ARBA" id="ARBA00011716"/>
    </source>
</evidence>
<dbReference type="CDD" id="cd23160">
    <property type="entry name" value="Prefoldin_alpha_GimC"/>
    <property type="match status" value="1"/>
</dbReference>
<dbReference type="SUPFAM" id="SSF46579">
    <property type="entry name" value="Prefoldin"/>
    <property type="match status" value="1"/>
</dbReference>
<evidence type="ECO:0000256" key="1">
    <source>
        <dbReference type="ARBA" id="ARBA00010048"/>
    </source>
</evidence>
<gene>
    <name evidence="6" type="primary">pfdA</name>
    <name evidence="9" type="ORF">HWN40_05025</name>
</gene>
<dbReference type="KEGG" id="mzi:HWN40_05025"/>
<proteinExistence type="inferred from homology"/>
<evidence type="ECO:0000256" key="6">
    <source>
        <dbReference type="HAMAP-Rule" id="MF_00308"/>
    </source>
</evidence>
<dbReference type="RefSeq" id="WP_176964712.1">
    <property type="nucleotide sequence ID" value="NZ_CP058215.1"/>
</dbReference>
<dbReference type="Gene3D" id="1.10.287.370">
    <property type="match status" value="1"/>
</dbReference>
<dbReference type="GO" id="GO:0006457">
    <property type="term" value="P:protein folding"/>
    <property type="evidence" value="ECO:0007669"/>
    <property type="project" value="UniProtKB-UniRule"/>
</dbReference>
<name>A0A7D5EDR1_9EURY</name>
<accession>A0A7D5EDR1</accession>
<evidence type="ECO:0000256" key="5">
    <source>
        <dbReference type="ARBA" id="ARBA00025077"/>
    </source>
</evidence>
<evidence type="ECO:0000256" key="4">
    <source>
        <dbReference type="ARBA" id="ARBA00023186"/>
    </source>
</evidence>
<organism evidence="9 10">
    <name type="scientific">Methanolobus zinderi</name>
    <dbReference type="NCBI Taxonomy" id="536044"/>
    <lineage>
        <taxon>Archaea</taxon>
        <taxon>Methanobacteriati</taxon>
        <taxon>Methanobacteriota</taxon>
        <taxon>Stenosarchaea group</taxon>
        <taxon>Methanomicrobia</taxon>
        <taxon>Methanosarcinales</taxon>
        <taxon>Methanosarcinaceae</taxon>
        <taxon>Methanolobus</taxon>
    </lineage>
</organism>
<dbReference type="GO" id="GO:0005737">
    <property type="term" value="C:cytoplasm"/>
    <property type="evidence" value="ECO:0007669"/>
    <property type="project" value="UniProtKB-SubCell"/>
</dbReference>
<dbReference type="OrthoDB" id="10045at2157"/>
<keyword evidence="4 6" id="KW-0143">Chaperone</keyword>
<keyword evidence="3 6" id="KW-0963">Cytoplasm</keyword>
<comment type="subcellular location">
    <subcellularLocation>
        <location evidence="6">Cytoplasm</location>
    </subcellularLocation>
</comment>
<dbReference type="InterPro" id="IPR009053">
    <property type="entry name" value="Prefoldin"/>
</dbReference>
<dbReference type="AlphaFoldDB" id="A0A7D5EDR1"/>
<comment type="function">
    <text evidence="5 6">Molecular chaperone capable of stabilizing a range of proteins. Seems to fulfill an ATP-independent, HSP70-like function in archaeal de novo protein folding.</text>
</comment>
<protein>
    <recommendedName>
        <fullName evidence="6 7">Prefoldin subunit alpha</fullName>
    </recommendedName>
    <alternativeName>
        <fullName evidence="6">GimC subunit alpha</fullName>
    </alternativeName>
</protein>
<feature type="coiled-coil region" evidence="8">
    <location>
        <begin position="93"/>
        <end position="138"/>
    </location>
</feature>
<keyword evidence="10" id="KW-1185">Reference proteome</keyword>
<sequence>MAGMNEQDPRALAMQYQELKKRAEAIQQQLTMVKFSVDDCTKVLKTIEELVNVEEGTEMMFPIGSGSFVYANITSADKVVVDIGSGVSVERPLDDAKQIMEKRKAELEKAYENMNASLAQLSQQMQAIESFISRQQQQAQGQQGQTQQ</sequence>
<dbReference type="PANTHER" id="PTHR12674:SF4">
    <property type="entry name" value="PREFOLDIN SUBUNIT ALPHA 2"/>
    <property type="match status" value="1"/>
</dbReference>
<evidence type="ECO:0000313" key="9">
    <source>
        <dbReference type="EMBL" id="QLC49656.1"/>
    </source>
</evidence>
<evidence type="ECO:0000256" key="7">
    <source>
        <dbReference type="NCBIfam" id="TIGR00293"/>
    </source>
</evidence>
<comment type="subunit">
    <text evidence="2 6">Heterohexamer of two alpha and four beta subunits.</text>
</comment>
<comment type="similarity">
    <text evidence="6">Belongs to the prefoldin alpha subunit family.</text>
</comment>
<dbReference type="HAMAP" id="MF_00308">
    <property type="entry name" value="PfdA"/>
    <property type="match status" value="1"/>
</dbReference>
<dbReference type="Proteomes" id="UP000509594">
    <property type="component" value="Chromosome"/>
</dbReference>
<dbReference type="InterPro" id="IPR011599">
    <property type="entry name" value="PFD_alpha_archaea"/>
</dbReference>
<dbReference type="GeneID" id="55821014"/>
<dbReference type="NCBIfam" id="TIGR00293">
    <property type="entry name" value="prefoldin subunit alpha"/>
    <property type="match status" value="1"/>
</dbReference>
<evidence type="ECO:0000256" key="3">
    <source>
        <dbReference type="ARBA" id="ARBA00022490"/>
    </source>
</evidence>
<evidence type="ECO:0000313" key="10">
    <source>
        <dbReference type="Proteomes" id="UP000509594"/>
    </source>
</evidence>
<dbReference type="Pfam" id="PF02996">
    <property type="entry name" value="Prefoldin"/>
    <property type="match status" value="1"/>
</dbReference>
<dbReference type="EMBL" id="CP058215">
    <property type="protein sequence ID" value="QLC49656.1"/>
    <property type="molecule type" value="Genomic_DNA"/>
</dbReference>
<dbReference type="GO" id="GO:0016272">
    <property type="term" value="C:prefoldin complex"/>
    <property type="evidence" value="ECO:0007669"/>
    <property type="project" value="UniProtKB-UniRule"/>
</dbReference>
<dbReference type="InterPro" id="IPR004127">
    <property type="entry name" value="Prefoldin_subunit_alpha"/>
</dbReference>
<evidence type="ECO:0000256" key="8">
    <source>
        <dbReference type="SAM" id="Coils"/>
    </source>
</evidence>
<dbReference type="GO" id="GO:0051082">
    <property type="term" value="F:unfolded protein binding"/>
    <property type="evidence" value="ECO:0007669"/>
    <property type="project" value="UniProtKB-UniRule"/>
</dbReference>
<dbReference type="PANTHER" id="PTHR12674">
    <property type="entry name" value="PREFOLDIN SUBUNIT 5"/>
    <property type="match status" value="1"/>
</dbReference>